<gene>
    <name evidence="2" type="ORF">PXEA_LOCUS32762</name>
</gene>
<evidence type="ECO:0000313" key="3">
    <source>
        <dbReference type="Proteomes" id="UP000784294"/>
    </source>
</evidence>
<dbReference type="EMBL" id="CAAALY010260838">
    <property type="protein sequence ID" value="VEL39322.1"/>
    <property type="molecule type" value="Genomic_DNA"/>
</dbReference>
<evidence type="ECO:0000313" key="2">
    <source>
        <dbReference type="EMBL" id="VEL39322.1"/>
    </source>
</evidence>
<reference evidence="2" key="1">
    <citation type="submission" date="2018-11" db="EMBL/GenBank/DDBJ databases">
        <authorList>
            <consortium name="Pathogen Informatics"/>
        </authorList>
    </citation>
    <scope>NUCLEOTIDE SEQUENCE</scope>
</reference>
<comment type="caution">
    <text evidence="2">The sequence shown here is derived from an EMBL/GenBank/DDBJ whole genome shotgun (WGS) entry which is preliminary data.</text>
</comment>
<dbReference type="Proteomes" id="UP000784294">
    <property type="component" value="Unassembled WGS sequence"/>
</dbReference>
<organism evidence="2 3">
    <name type="scientific">Protopolystoma xenopodis</name>
    <dbReference type="NCBI Taxonomy" id="117903"/>
    <lineage>
        <taxon>Eukaryota</taxon>
        <taxon>Metazoa</taxon>
        <taxon>Spiralia</taxon>
        <taxon>Lophotrochozoa</taxon>
        <taxon>Platyhelminthes</taxon>
        <taxon>Monogenea</taxon>
        <taxon>Polyopisthocotylea</taxon>
        <taxon>Polystomatidea</taxon>
        <taxon>Polystomatidae</taxon>
        <taxon>Protopolystoma</taxon>
    </lineage>
</organism>
<accession>A0A448XLA7</accession>
<protein>
    <submittedName>
        <fullName evidence="2">Uncharacterized protein</fullName>
    </submittedName>
</protein>
<evidence type="ECO:0000256" key="1">
    <source>
        <dbReference type="SAM" id="MobiDB-lite"/>
    </source>
</evidence>
<name>A0A448XLA7_9PLAT</name>
<feature type="region of interest" description="Disordered" evidence="1">
    <location>
        <begin position="36"/>
        <end position="55"/>
    </location>
</feature>
<sequence>MSKPPPGPSAGSASPTDRAELLECYGLAPPDLASLPSSLPWHHSPMAPATTSTTDAAGMADMTDMADLSGLLPNLMAFFGQ</sequence>
<proteinExistence type="predicted"/>
<keyword evidence="3" id="KW-1185">Reference proteome</keyword>
<dbReference type="AlphaFoldDB" id="A0A448XLA7"/>